<dbReference type="GO" id="GO:0006508">
    <property type="term" value="P:proteolysis"/>
    <property type="evidence" value="ECO:0007669"/>
    <property type="project" value="UniProtKB-KW"/>
</dbReference>
<dbReference type="Gene3D" id="3.40.630.10">
    <property type="entry name" value="Zn peptidases"/>
    <property type="match status" value="1"/>
</dbReference>
<evidence type="ECO:0000256" key="2">
    <source>
        <dbReference type="ARBA" id="ARBA00022723"/>
    </source>
</evidence>
<dbReference type="SUPFAM" id="SSF53187">
    <property type="entry name" value="Zn-dependent exopeptidases"/>
    <property type="match status" value="1"/>
</dbReference>
<dbReference type="Pfam" id="PF07687">
    <property type="entry name" value="M20_dimer"/>
    <property type="match status" value="1"/>
</dbReference>
<dbReference type="InterPro" id="IPR011650">
    <property type="entry name" value="Peptidase_M20_dimer"/>
</dbReference>
<evidence type="ECO:0000256" key="1">
    <source>
        <dbReference type="ARBA" id="ARBA00022670"/>
    </source>
</evidence>
<dbReference type="STRING" id="400055.SAMN04490243_2567"/>
<reference evidence="5 6" key="1">
    <citation type="submission" date="2016-10" db="EMBL/GenBank/DDBJ databases">
        <authorList>
            <person name="de Groot N.N."/>
        </authorList>
    </citation>
    <scope>NUCLEOTIDE SEQUENCE [LARGE SCALE GENOMIC DNA]</scope>
    <source>
        <strain evidence="5 6">DSM 21019</strain>
    </source>
</reference>
<dbReference type="InterPro" id="IPR051458">
    <property type="entry name" value="Cyt/Met_Dipeptidase"/>
</dbReference>
<dbReference type="EMBL" id="FOYQ01000002">
    <property type="protein sequence ID" value="SFR52226.1"/>
    <property type="molecule type" value="Genomic_DNA"/>
</dbReference>
<dbReference type="OrthoDB" id="9761532at2"/>
<evidence type="ECO:0000313" key="6">
    <source>
        <dbReference type="Proteomes" id="UP000199534"/>
    </source>
</evidence>
<protein>
    <submittedName>
        <fullName evidence="5">Acetylornithine deacetylase/Succinyl-diaminopimelate desuccinylase</fullName>
    </submittedName>
</protein>
<sequence>MNKIVALVFLLVGVVGHGQQLPPERINDLADRYLPEGIERLAEFLKLPNIGSSPEDIQRNLNWCQQAFQEIGFETEVLLQDGIKHLLAQRNFSTDAPTMLFYLQIDGQPVDPDQWEQEHPFEPVFKDCSSGKCELLPWDPRNIKKYLEDFNPEWRIFARSSSDSKGPAVALLQSLGILVENGILPAYNIKVIMDFQEELGSPTLPDLVLANADAFEAEGMLIMDGTRPPGNLPNLTFGARGIATARLTVYGPTENLHSGQYGNYAPNPVFALSRLLGAMKDESGRVLIPGFYDGVTQDSGSAKTDIKLNQEPEALLNRLGIARPEAVGKSYHEALQYPSLNVRGLQAGWVGSEVRTIIPSQALAEIDMRLVVGTPAEKQIELLRDFAISKGFYVIDHEPSAEERRAHPKIMKFEYRIGSQPFRTPIESTFGLWLSAAMEQQFGAGQYTVVPTTGGSQPIAPFINTLGIPAVSVRISNPDNNIHGPNENLRLGNFHEGLKMCLSILTRPVR</sequence>
<keyword evidence="1" id="KW-0645">Protease</keyword>
<accession>A0A1I6HCH5</accession>
<keyword evidence="2" id="KW-0479">Metal-binding</keyword>
<evidence type="ECO:0000256" key="3">
    <source>
        <dbReference type="ARBA" id="ARBA00022801"/>
    </source>
</evidence>
<proteinExistence type="predicted"/>
<dbReference type="AlphaFoldDB" id="A0A1I6HCH5"/>
<dbReference type="GO" id="GO:0046872">
    <property type="term" value="F:metal ion binding"/>
    <property type="evidence" value="ECO:0007669"/>
    <property type="project" value="UniProtKB-KW"/>
</dbReference>
<dbReference type="PANTHER" id="PTHR43270">
    <property type="entry name" value="BETA-ALA-HIS DIPEPTIDASE"/>
    <property type="match status" value="1"/>
</dbReference>
<dbReference type="GO" id="GO:0008233">
    <property type="term" value="F:peptidase activity"/>
    <property type="evidence" value="ECO:0007669"/>
    <property type="project" value="UniProtKB-KW"/>
</dbReference>
<name>A0A1I6HCH5_9FLAO</name>
<dbReference type="RefSeq" id="WP_092982952.1">
    <property type="nucleotide sequence ID" value="NZ_FOYQ01000002.1"/>
</dbReference>
<dbReference type="InterPro" id="IPR002933">
    <property type="entry name" value="Peptidase_M20"/>
</dbReference>
<dbReference type="PANTHER" id="PTHR43270:SF8">
    <property type="entry name" value="DI- AND TRIPEPTIDASE DUG2-RELATED"/>
    <property type="match status" value="1"/>
</dbReference>
<evidence type="ECO:0000259" key="4">
    <source>
        <dbReference type="Pfam" id="PF07687"/>
    </source>
</evidence>
<evidence type="ECO:0000313" key="5">
    <source>
        <dbReference type="EMBL" id="SFR52226.1"/>
    </source>
</evidence>
<organism evidence="5 6">
    <name type="scientific">Robiginitalea myxolifaciens</name>
    <dbReference type="NCBI Taxonomy" id="400055"/>
    <lineage>
        <taxon>Bacteria</taxon>
        <taxon>Pseudomonadati</taxon>
        <taxon>Bacteroidota</taxon>
        <taxon>Flavobacteriia</taxon>
        <taxon>Flavobacteriales</taxon>
        <taxon>Flavobacteriaceae</taxon>
        <taxon>Robiginitalea</taxon>
    </lineage>
</organism>
<dbReference type="Pfam" id="PF01546">
    <property type="entry name" value="Peptidase_M20"/>
    <property type="match status" value="1"/>
</dbReference>
<keyword evidence="3" id="KW-0378">Hydrolase</keyword>
<feature type="domain" description="Peptidase M20 dimerisation" evidence="4">
    <location>
        <begin position="238"/>
        <end position="386"/>
    </location>
</feature>
<dbReference type="Gene3D" id="3.30.70.360">
    <property type="match status" value="1"/>
</dbReference>
<keyword evidence="6" id="KW-1185">Reference proteome</keyword>
<gene>
    <name evidence="5" type="ORF">SAMN04490243_2567</name>
</gene>
<dbReference type="Proteomes" id="UP000199534">
    <property type="component" value="Unassembled WGS sequence"/>
</dbReference>